<feature type="domain" description="DUF397" evidence="1">
    <location>
        <begin position="6"/>
        <end position="63"/>
    </location>
</feature>
<comment type="caution">
    <text evidence="2">The sequence shown here is derived from an EMBL/GenBank/DDBJ whole genome shotgun (WGS) entry which is preliminary data.</text>
</comment>
<dbReference type="EMBL" id="JBIRGH010000003">
    <property type="protein sequence ID" value="MFH8584043.1"/>
    <property type="molecule type" value="Genomic_DNA"/>
</dbReference>
<dbReference type="RefSeq" id="WP_367432105.1">
    <property type="nucleotide sequence ID" value="NZ_CP108413.1"/>
</dbReference>
<accession>A0ABW7RA33</accession>
<proteinExistence type="predicted"/>
<sequence>MTTEPLNWIKSSYSGGNGGSCVEWAPEYAAATGEVLVRDSKVPNGPLLTLTVDAWAGLVAVAKSHS</sequence>
<reference evidence="2 3" key="1">
    <citation type="submission" date="2024-10" db="EMBL/GenBank/DDBJ databases">
        <title>The Natural Products Discovery Center: Release of the First 8490 Sequenced Strains for Exploring Actinobacteria Biosynthetic Diversity.</title>
        <authorList>
            <person name="Kalkreuter E."/>
            <person name="Kautsar S.A."/>
            <person name="Yang D."/>
            <person name="Bader C.D."/>
            <person name="Teijaro C.N."/>
            <person name="Fluegel L."/>
            <person name="Davis C.M."/>
            <person name="Simpson J.R."/>
            <person name="Lauterbach L."/>
            <person name="Steele A.D."/>
            <person name="Gui C."/>
            <person name="Meng S."/>
            <person name="Li G."/>
            <person name="Viehrig K."/>
            <person name="Ye F."/>
            <person name="Su P."/>
            <person name="Kiefer A.F."/>
            <person name="Nichols A."/>
            <person name="Cepeda A.J."/>
            <person name="Yan W."/>
            <person name="Fan B."/>
            <person name="Jiang Y."/>
            <person name="Adhikari A."/>
            <person name="Zheng C.-J."/>
            <person name="Schuster L."/>
            <person name="Cowan T.M."/>
            <person name="Smanski M.J."/>
            <person name="Chevrette M.G."/>
            <person name="De Carvalho L.P.S."/>
            <person name="Shen B."/>
        </authorList>
    </citation>
    <scope>NUCLEOTIDE SEQUENCE [LARGE SCALE GENOMIC DNA]</scope>
    <source>
        <strain evidence="2 3">NPDC018013</strain>
    </source>
</reference>
<organism evidence="2 3">
    <name type="scientific">Streptomyces celluloflavus</name>
    <dbReference type="NCBI Taxonomy" id="58344"/>
    <lineage>
        <taxon>Bacteria</taxon>
        <taxon>Bacillati</taxon>
        <taxon>Actinomycetota</taxon>
        <taxon>Actinomycetes</taxon>
        <taxon>Kitasatosporales</taxon>
        <taxon>Streptomycetaceae</taxon>
        <taxon>Streptomyces</taxon>
    </lineage>
</organism>
<evidence type="ECO:0000259" key="1">
    <source>
        <dbReference type="Pfam" id="PF04149"/>
    </source>
</evidence>
<keyword evidence="3" id="KW-1185">Reference proteome</keyword>
<dbReference type="Proteomes" id="UP001610990">
    <property type="component" value="Unassembled WGS sequence"/>
</dbReference>
<evidence type="ECO:0000313" key="2">
    <source>
        <dbReference type="EMBL" id="MFH8584043.1"/>
    </source>
</evidence>
<dbReference type="Pfam" id="PF04149">
    <property type="entry name" value="DUF397"/>
    <property type="match status" value="1"/>
</dbReference>
<protein>
    <submittedName>
        <fullName evidence="2">DUF397 domain-containing protein</fullName>
    </submittedName>
</protein>
<dbReference type="InterPro" id="IPR007278">
    <property type="entry name" value="DUF397"/>
</dbReference>
<gene>
    <name evidence="2" type="ORF">ACH4GP_06550</name>
</gene>
<evidence type="ECO:0000313" key="3">
    <source>
        <dbReference type="Proteomes" id="UP001610990"/>
    </source>
</evidence>
<name>A0ABW7RA33_9ACTN</name>